<comment type="caution">
    <text evidence="2">The sequence shown here is derived from an EMBL/GenBank/DDBJ whole genome shotgun (WGS) entry which is preliminary data.</text>
</comment>
<keyword evidence="1" id="KW-0812">Transmembrane</keyword>
<evidence type="ECO:0000313" key="2">
    <source>
        <dbReference type="EMBL" id="MFC4986651.1"/>
    </source>
</evidence>
<evidence type="ECO:0000256" key="1">
    <source>
        <dbReference type="SAM" id="Phobius"/>
    </source>
</evidence>
<protein>
    <recommendedName>
        <fullName evidence="4">Histidine kinase</fullName>
    </recommendedName>
</protein>
<name>A0ABD5QA80_9EURY</name>
<dbReference type="AlphaFoldDB" id="A0ABD5QA80"/>
<evidence type="ECO:0008006" key="4">
    <source>
        <dbReference type="Google" id="ProtNLM"/>
    </source>
</evidence>
<reference evidence="2 3" key="1">
    <citation type="journal article" date="2019" name="Int. J. Syst. Evol. Microbiol.">
        <title>The Global Catalogue of Microorganisms (GCM) 10K type strain sequencing project: providing services to taxonomists for standard genome sequencing and annotation.</title>
        <authorList>
            <consortium name="The Broad Institute Genomics Platform"/>
            <consortium name="The Broad Institute Genome Sequencing Center for Infectious Disease"/>
            <person name="Wu L."/>
            <person name="Ma J."/>
        </authorList>
    </citation>
    <scope>NUCLEOTIDE SEQUENCE [LARGE SCALE GENOMIC DNA]</scope>
    <source>
        <strain evidence="2 3">CGMCC 1.15824</strain>
    </source>
</reference>
<keyword evidence="3" id="KW-1185">Reference proteome</keyword>
<feature type="transmembrane region" description="Helical" evidence="1">
    <location>
        <begin position="16"/>
        <end position="39"/>
    </location>
</feature>
<keyword evidence="1" id="KW-0472">Membrane</keyword>
<keyword evidence="1" id="KW-1133">Transmembrane helix</keyword>
<proteinExistence type="predicted"/>
<feature type="transmembrane region" description="Helical" evidence="1">
    <location>
        <begin position="134"/>
        <end position="160"/>
    </location>
</feature>
<dbReference type="RefSeq" id="WP_224827594.1">
    <property type="nucleotide sequence ID" value="NZ_JAIVEF010000002.1"/>
</dbReference>
<dbReference type="EMBL" id="JBHSJG010000006">
    <property type="protein sequence ID" value="MFC4986651.1"/>
    <property type="molecule type" value="Genomic_DNA"/>
</dbReference>
<dbReference type="Proteomes" id="UP001595925">
    <property type="component" value="Unassembled WGS sequence"/>
</dbReference>
<gene>
    <name evidence="2" type="ORF">ACFPFO_02425</name>
</gene>
<feature type="transmembrane region" description="Helical" evidence="1">
    <location>
        <begin position="59"/>
        <end position="80"/>
    </location>
</feature>
<sequence>MATDTLREGVYGSMSATWGAGAAGGLVGGVGMGIVLHLGANMMPLIGTLYGWPTVLGGWLGHLINSVLLGLVFAALVSRWRIHDRISNVGEWAITGVLYAVAIGLVTGGIMLPITVNLMGTTDLPEPLLPVPGFVGGLLVAFSAGVAHLVYGLLLGTIYGRVHTRAVARRP</sequence>
<accession>A0ABD5QA80</accession>
<evidence type="ECO:0000313" key="3">
    <source>
        <dbReference type="Proteomes" id="UP001595925"/>
    </source>
</evidence>
<organism evidence="2 3">
    <name type="scientific">Saliphagus infecundisoli</name>
    <dbReference type="NCBI Taxonomy" id="1849069"/>
    <lineage>
        <taxon>Archaea</taxon>
        <taxon>Methanobacteriati</taxon>
        <taxon>Methanobacteriota</taxon>
        <taxon>Stenosarchaea group</taxon>
        <taxon>Halobacteria</taxon>
        <taxon>Halobacteriales</taxon>
        <taxon>Natrialbaceae</taxon>
        <taxon>Saliphagus</taxon>
    </lineage>
</organism>
<feature type="transmembrane region" description="Helical" evidence="1">
    <location>
        <begin position="92"/>
        <end position="114"/>
    </location>
</feature>